<gene>
    <name evidence="7" type="ORF">HYH03_016057</name>
</gene>
<dbReference type="InterPro" id="IPR040911">
    <property type="entry name" value="Exostosin_GT47"/>
</dbReference>
<comment type="similarity">
    <text evidence="2">Belongs to the glycosyltransferase 47 family.</text>
</comment>
<comment type="caution">
    <text evidence="7">The sequence shown here is derived from an EMBL/GenBank/DDBJ whole genome shotgun (WGS) entry which is preliminary data.</text>
</comment>
<feature type="disulfide bond" evidence="4">
    <location>
        <begin position="30"/>
        <end position="40"/>
    </location>
</feature>
<dbReference type="InterPro" id="IPR004263">
    <property type="entry name" value="Exostosin"/>
</dbReference>
<keyword evidence="5" id="KW-0732">Signal</keyword>
<sequence length="689" mass="79065">MALAVLIAALCLAQASDVAASHFREETKSCDPECSKIGNCNGETGQCDCPFGLTGPTCREQLFPACHSSLEPGTTPNYGSWYPKNCLCFKQLRAHPYSCPAYLRAEGSYGSQMLQPCFYDALMRGGLLCYKYADRPEEKQLSDSPGIDDPGVEWYRINSYPEYKEIRVEGEQVPKEVKTPDGGTWRPLRECPGNCSHRGWCQIQGSNYQGRHDDPQERWCSCHSFSQGVTCEIAEPYHCYNNCSGRGECARGGWCHCQPGYWGHGCTRSKAYVSDKGWRPNHADIKIYVYDLPEIVVHRREFDDQWALIDRMYNVEIEFMEHLLADWGVRTENPWEAALFVVPSFTYWYTGNIGNPYYLMQHVTHHLQQLPFFNLTGGRNHVLMATNDRGVCKLGQAQLELQHSIKLVHFGQAPRRPYARHKNPEAGHHLTGNLPQPGHRFEGFPDFNGGDVMEEAEICYRPEKDVVTPNYLHTAWVQPDTYSRVWKVEELPDGNRKVTRRTDAEPRETTLFFAGYVKPDMVYSQGVRQTLHRMFKKGGKHDPEGPNKRPDYKVSEPVYNAVDQMIHSKFCLAPMGAGWGIRLAEAMVTGCVPVIVQDHVYQALWDVLPYEEFSIRISRAELHDLVNILDDVTPEQLKKLQAGVDKWHRAFYWDKEWGGLAYNYTITALKRRALRMWSQDFRHHHLHLR</sequence>
<keyword evidence="4" id="KW-0245">EGF-like domain</keyword>
<keyword evidence="3" id="KW-0333">Golgi apparatus</keyword>
<dbReference type="PANTHER" id="PTHR11062:SF376">
    <property type="entry name" value="EXOSTOSIN FAMILY PROTEIN"/>
    <property type="match status" value="1"/>
</dbReference>
<dbReference type="CDD" id="cd00055">
    <property type="entry name" value="EGF_Lam"/>
    <property type="match status" value="1"/>
</dbReference>
<organism evidence="7 8">
    <name type="scientific">Edaphochlamys debaryana</name>
    <dbReference type="NCBI Taxonomy" id="47281"/>
    <lineage>
        <taxon>Eukaryota</taxon>
        <taxon>Viridiplantae</taxon>
        <taxon>Chlorophyta</taxon>
        <taxon>core chlorophytes</taxon>
        <taxon>Chlorophyceae</taxon>
        <taxon>CS clade</taxon>
        <taxon>Chlamydomonadales</taxon>
        <taxon>Chlamydomonadales incertae sedis</taxon>
        <taxon>Edaphochlamys</taxon>
    </lineage>
</organism>
<evidence type="ECO:0000256" key="3">
    <source>
        <dbReference type="ARBA" id="ARBA00023034"/>
    </source>
</evidence>
<dbReference type="InterPro" id="IPR000742">
    <property type="entry name" value="EGF"/>
</dbReference>
<dbReference type="PROSITE" id="PS50026">
    <property type="entry name" value="EGF_3"/>
    <property type="match status" value="2"/>
</dbReference>
<dbReference type="GO" id="GO:0000139">
    <property type="term" value="C:Golgi membrane"/>
    <property type="evidence" value="ECO:0007669"/>
    <property type="project" value="UniProtKB-SubCell"/>
</dbReference>
<dbReference type="Pfam" id="PF03016">
    <property type="entry name" value="Exostosin_GT47"/>
    <property type="match status" value="1"/>
</dbReference>
<comment type="subcellular location">
    <subcellularLocation>
        <location evidence="1">Golgi apparatus membrane</location>
        <topology evidence="1">Single-pass type II membrane protein</topology>
    </subcellularLocation>
</comment>
<dbReference type="OrthoDB" id="522294at2759"/>
<dbReference type="EMBL" id="JAEHOE010000134">
    <property type="protein sequence ID" value="KAG2485167.1"/>
    <property type="molecule type" value="Genomic_DNA"/>
</dbReference>
<dbReference type="GO" id="GO:0016757">
    <property type="term" value="F:glycosyltransferase activity"/>
    <property type="evidence" value="ECO:0007669"/>
    <property type="project" value="InterPro"/>
</dbReference>
<keyword evidence="4" id="KW-1015">Disulfide bond</keyword>
<evidence type="ECO:0000256" key="1">
    <source>
        <dbReference type="ARBA" id="ARBA00004323"/>
    </source>
</evidence>
<feature type="disulfide bond" evidence="4">
    <location>
        <begin position="49"/>
        <end position="58"/>
    </location>
</feature>
<feature type="signal peptide" evidence="5">
    <location>
        <begin position="1"/>
        <end position="20"/>
    </location>
</feature>
<dbReference type="PANTHER" id="PTHR11062">
    <property type="entry name" value="EXOSTOSIN HEPARAN SULFATE GLYCOSYLTRANSFERASE -RELATED"/>
    <property type="match status" value="1"/>
</dbReference>
<dbReference type="Proteomes" id="UP000612055">
    <property type="component" value="Unassembled WGS sequence"/>
</dbReference>
<feature type="domain" description="EGF-like" evidence="6">
    <location>
        <begin position="235"/>
        <end position="267"/>
    </location>
</feature>
<name>A0A835XKZ6_9CHLO</name>
<protein>
    <recommendedName>
        <fullName evidence="6">EGF-like domain-containing protein</fullName>
    </recommendedName>
</protein>
<proteinExistence type="inferred from homology"/>
<dbReference type="InterPro" id="IPR002049">
    <property type="entry name" value="LE_dom"/>
</dbReference>
<dbReference type="AlphaFoldDB" id="A0A835XKZ6"/>
<reference evidence="7" key="1">
    <citation type="journal article" date="2020" name="bioRxiv">
        <title>Comparative genomics of Chlamydomonas.</title>
        <authorList>
            <person name="Craig R.J."/>
            <person name="Hasan A.R."/>
            <person name="Ness R.W."/>
            <person name="Keightley P.D."/>
        </authorList>
    </citation>
    <scope>NUCLEOTIDE SEQUENCE</scope>
    <source>
        <strain evidence="7">CCAP 11/70</strain>
    </source>
</reference>
<keyword evidence="8" id="KW-1185">Reference proteome</keyword>
<feature type="disulfide bond" evidence="4">
    <location>
        <begin position="239"/>
        <end position="249"/>
    </location>
</feature>
<feature type="chain" id="PRO_5032289265" description="EGF-like domain-containing protein" evidence="5">
    <location>
        <begin position="21"/>
        <end position="689"/>
    </location>
</feature>
<evidence type="ECO:0000313" key="7">
    <source>
        <dbReference type="EMBL" id="KAG2485167.1"/>
    </source>
</evidence>
<evidence type="ECO:0000313" key="8">
    <source>
        <dbReference type="Proteomes" id="UP000612055"/>
    </source>
</evidence>
<comment type="caution">
    <text evidence="4">Lacks conserved residue(s) required for the propagation of feature annotation.</text>
</comment>
<evidence type="ECO:0000256" key="2">
    <source>
        <dbReference type="ARBA" id="ARBA00010271"/>
    </source>
</evidence>
<accession>A0A835XKZ6</accession>
<dbReference type="PROSITE" id="PS01186">
    <property type="entry name" value="EGF_2"/>
    <property type="match status" value="1"/>
</dbReference>
<evidence type="ECO:0000256" key="5">
    <source>
        <dbReference type="SAM" id="SignalP"/>
    </source>
</evidence>
<dbReference type="PROSITE" id="PS00022">
    <property type="entry name" value="EGF_1"/>
    <property type="match status" value="3"/>
</dbReference>
<feature type="disulfide bond" evidence="4">
    <location>
        <begin position="257"/>
        <end position="266"/>
    </location>
</feature>
<evidence type="ECO:0000259" key="6">
    <source>
        <dbReference type="PROSITE" id="PS50026"/>
    </source>
</evidence>
<evidence type="ECO:0000256" key="4">
    <source>
        <dbReference type="PROSITE-ProRule" id="PRU00076"/>
    </source>
</evidence>
<feature type="domain" description="EGF-like" evidence="6">
    <location>
        <begin position="26"/>
        <end position="59"/>
    </location>
</feature>